<protein>
    <submittedName>
        <fullName evidence="1">Uncharacterized protein</fullName>
    </submittedName>
</protein>
<reference evidence="1" key="1">
    <citation type="submission" date="2019-11" db="EMBL/GenBank/DDBJ databases">
        <authorList>
            <person name="Feng L."/>
        </authorList>
    </citation>
    <scope>NUCLEOTIDE SEQUENCE</scope>
    <source>
        <strain evidence="1">CinnocuumLFYP12</strain>
    </source>
</reference>
<dbReference type="GeneID" id="76259388"/>
<dbReference type="RefSeq" id="WP_002609810.1">
    <property type="nucleotide sequence ID" value="NZ_CABHIW010000012.1"/>
</dbReference>
<evidence type="ECO:0000313" key="1">
    <source>
        <dbReference type="EMBL" id="VYT42902.1"/>
    </source>
</evidence>
<accession>A0A6N2WQE1</accession>
<name>A0A6N2WQE1_CLOIN</name>
<proteinExistence type="predicted"/>
<organism evidence="1">
    <name type="scientific">Clostridium innocuum</name>
    <dbReference type="NCBI Taxonomy" id="1522"/>
    <lineage>
        <taxon>Bacteria</taxon>
        <taxon>Bacillati</taxon>
        <taxon>Bacillota</taxon>
        <taxon>Clostridia</taxon>
        <taxon>Eubacteriales</taxon>
        <taxon>Clostridiaceae</taxon>
        <taxon>Clostridium</taxon>
    </lineage>
</organism>
<gene>
    <name evidence="1" type="ORF">CILFYP12_00095</name>
</gene>
<dbReference type="AlphaFoldDB" id="A0A6N2WQE1"/>
<sequence>MERDKESTYSQWKYMLLYQLNAKDTMIMENRNLRDCMLYWKKDC</sequence>
<dbReference type="EMBL" id="CACRTE010000034">
    <property type="protein sequence ID" value="VYT42902.1"/>
    <property type="molecule type" value="Genomic_DNA"/>
</dbReference>